<feature type="compositionally biased region" description="Basic and acidic residues" evidence="1">
    <location>
        <begin position="237"/>
        <end position="255"/>
    </location>
</feature>
<dbReference type="Proteomes" id="UP000694388">
    <property type="component" value="Unplaced"/>
</dbReference>
<reference evidence="2" key="2">
    <citation type="submission" date="2025-09" db="UniProtKB">
        <authorList>
            <consortium name="Ensembl"/>
        </authorList>
    </citation>
    <scope>IDENTIFICATION</scope>
</reference>
<feature type="compositionally biased region" description="Basic and acidic residues" evidence="1">
    <location>
        <begin position="131"/>
        <end position="157"/>
    </location>
</feature>
<evidence type="ECO:0000256" key="1">
    <source>
        <dbReference type="SAM" id="MobiDB-lite"/>
    </source>
</evidence>
<reference evidence="2" key="1">
    <citation type="submission" date="2025-08" db="UniProtKB">
        <authorList>
            <consortium name="Ensembl"/>
        </authorList>
    </citation>
    <scope>IDENTIFICATION</scope>
</reference>
<accession>A0A8C4NEG0</accession>
<dbReference type="GO" id="GO:0005634">
    <property type="term" value="C:nucleus"/>
    <property type="evidence" value="ECO:0007669"/>
    <property type="project" value="TreeGrafter"/>
</dbReference>
<dbReference type="PANTHER" id="PTHR21838">
    <property type="entry name" value="COILED-COIL DOMAIN-CONTAINING PROTEIN 137"/>
    <property type="match status" value="1"/>
</dbReference>
<sequence length="269" mass="30640">MNQRTARVVEAANRTSPAGWDFDEQIIPAKLRTIMERQKQMNEKKMMFKKKKAKKKKMYVQKLEEEEDDDDDDDEEQQEKEYQMLASAGALPGQHDAKLNVGQHGQRSKAPKTARVAQVSSKTPVRSPAVQKEKFGKRADREELRGGKRMDRKEKERERKLFTDKVAFGEVVQGPPMLTAQPRRSQKTKPGNRALLLRQLTGGTVKQTHRSAAPAPSMARQSILLAERTRVMKAYRDLKVQRLSQKEKSSLEGKGRRGNKGRVSQLSGF</sequence>
<protein>
    <submittedName>
        <fullName evidence="2">Uncharacterized protein</fullName>
    </submittedName>
</protein>
<dbReference type="PANTHER" id="PTHR21838:SF2">
    <property type="entry name" value="COILED-COIL DOMAIN-CONTAINING PROTEIN 137"/>
    <property type="match status" value="1"/>
</dbReference>
<feature type="compositionally biased region" description="Basic residues" evidence="1">
    <location>
        <begin position="47"/>
        <end position="59"/>
    </location>
</feature>
<dbReference type="InterPro" id="IPR026680">
    <property type="entry name" value="CCDC137"/>
</dbReference>
<name>A0A8C4NEG0_EPTBU</name>
<dbReference type="Ensembl" id="ENSEBUT00000005920.1">
    <property type="protein sequence ID" value="ENSEBUP00000005483.1"/>
    <property type="gene ID" value="ENSEBUG00000003718.1"/>
</dbReference>
<proteinExistence type="predicted"/>
<evidence type="ECO:0000313" key="2">
    <source>
        <dbReference type="Ensembl" id="ENSEBUP00000005483.1"/>
    </source>
</evidence>
<keyword evidence="3" id="KW-1185">Reference proteome</keyword>
<evidence type="ECO:0000313" key="3">
    <source>
        <dbReference type="Proteomes" id="UP000694388"/>
    </source>
</evidence>
<dbReference type="AlphaFoldDB" id="A0A8C4NEG0"/>
<feature type="region of interest" description="Disordered" evidence="1">
    <location>
        <begin position="237"/>
        <end position="269"/>
    </location>
</feature>
<feature type="compositionally biased region" description="Acidic residues" evidence="1">
    <location>
        <begin position="64"/>
        <end position="78"/>
    </location>
</feature>
<organism evidence="2 3">
    <name type="scientific">Eptatretus burgeri</name>
    <name type="common">Inshore hagfish</name>
    <dbReference type="NCBI Taxonomy" id="7764"/>
    <lineage>
        <taxon>Eukaryota</taxon>
        <taxon>Metazoa</taxon>
        <taxon>Chordata</taxon>
        <taxon>Craniata</taxon>
        <taxon>Vertebrata</taxon>
        <taxon>Cyclostomata</taxon>
        <taxon>Myxini</taxon>
        <taxon>Myxiniformes</taxon>
        <taxon>Myxinidae</taxon>
        <taxon>Eptatretinae</taxon>
        <taxon>Eptatretus</taxon>
    </lineage>
</organism>
<feature type="region of interest" description="Disordered" evidence="1">
    <location>
        <begin position="41"/>
        <end position="157"/>
    </location>
</feature>